<evidence type="ECO:0000313" key="2">
    <source>
        <dbReference type="EMBL" id="KKK49076.1"/>
    </source>
</evidence>
<reference evidence="2" key="1">
    <citation type="journal article" date="2015" name="Nature">
        <title>Complex archaea that bridge the gap between prokaryotes and eukaryotes.</title>
        <authorList>
            <person name="Spang A."/>
            <person name="Saw J.H."/>
            <person name="Jorgensen S.L."/>
            <person name="Zaremba-Niedzwiedzka K."/>
            <person name="Martijn J."/>
            <person name="Lind A.E."/>
            <person name="van Eijk R."/>
            <person name="Schleper C."/>
            <person name="Guy L."/>
            <person name="Ettema T.J."/>
        </authorList>
    </citation>
    <scope>NUCLEOTIDE SEQUENCE</scope>
</reference>
<name>A0A0F8YLV2_9ZZZZ</name>
<accession>A0A0F8YLV2</accession>
<sequence>MVTVAEILSRRASKEPTGKPPTISDIVRPTLPEELRQFPIQSATEALGSALGSRPLG</sequence>
<feature type="compositionally biased region" description="Basic and acidic residues" evidence="1">
    <location>
        <begin position="8"/>
        <end position="17"/>
    </location>
</feature>
<gene>
    <name evidence="2" type="ORF">LCGC14_3138700</name>
</gene>
<comment type="caution">
    <text evidence="2">The sequence shown here is derived from an EMBL/GenBank/DDBJ whole genome shotgun (WGS) entry which is preliminary data.</text>
</comment>
<organism evidence="2">
    <name type="scientific">marine sediment metagenome</name>
    <dbReference type="NCBI Taxonomy" id="412755"/>
    <lineage>
        <taxon>unclassified sequences</taxon>
        <taxon>metagenomes</taxon>
        <taxon>ecological metagenomes</taxon>
    </lineage>
</organism>
<proteinExistence type="predicted"/>
<evidence type="ECO:0000256" key="1">
    <source>
        <dbReference type="SAM" id="MobiDB-lite"/>
    </source>
</evidence>
<dbReference type="AlphaFoldDB" id="A0A0F8YLV2"/>
<dbReference type="EMBL" id="LAZR01068740">
    <property type="protein sequence ID" value="KKK49076.1"/>
    <property type="molecule type" value="Genomic_DNA"/>
</dbReference>
<feature type="non-terminal residue" evidence="2">
    <location>
        <position position="57"/>
    </location>
</feature>
<protein>
    <submittedName>
        <fullName evidence="2">Uncharacterized protein</fullName>
    </submittedName>
</protein>
<feature type="region of interest" description="Disordered" evidence="1">
    <location>
        <begin position="1"/>
        <end position="26"/>
    </location>
</feature>